<gene>
    <name evidence="2" type="ORF">SEVIR_1G025600v2</name>
</gene>
<evidence type="ECO:0000313" key="3">
    <source>
        <dbReference type="Proteomes" id="UP000298652"/>
    </source>
</evidence>
<evidence type="ECO:0000313" key="2">
    <source>
        <dbReference type="EMBL" id="TKW37088.1"/>
    </source>
</evidence>
<dbReference type="Proteomes" id="UP000298652">
    <property type="component" value="Chromosome 1"/>
</dbReference>
<name>A0A4U6W3M8_SETVI</name>
<sequence length="175" mass="20141">MVDAAGESVHGEGGVHPVLEPEGAQQPPAPGLLLRQALPALGPRRRRVLHPRLRGEAGLPHPRLLRGGVAALPLDPRGILVGIVLFRRWRRLRGAIQELRERQLQQLRKQRRRRRRPVRGVLEREERPRRLVQALRQGLAGVERLLHQLRGGGQRRDVQLQLVHHRRHRWCRGVR</sequence>
<proteinExistence type="predicted"/>
<reference evidence="2" key="1">
    <citation type="submission" date="2019-03" db="EMBL/GenBank/DDBJ databases">
        <title>WGS assembly of Setaria viridis.</title>
        <authorList>
            <person name="Huang P."/>
            <person name="Jenkins J."/>
            <person name="Grimwood J."/>
            <person name="Barry K."/>
            <person name="Healey A."/>
            <person name="Mamidi S."/>
            <person name="Sreedasyam A."/>
            <person name="Shu S."/>
            <person name="Feldman M."/>
            <person name="Wu J."/>
            <person name="Yu Y."/>
            <person name="Chen C."/>
            <person name="Johnson J."/>
            <person name="Rokhsar D."/>
            <person name="Baxter I."/>
            <person name="Schmutz J."/>
            <person name="Brutnell T."/>
            <person name="Kellogg E."/>
        </authorList>
    </citation>
    <scope>NUCLEOTIDE SEQUENCE [LARGE SCALE GENOMIC DNA]</scope>
</reference>
<feature type="region of interest" description="Disordered" evidence="1">
    <location>
        <begin position="1"/>
        <end position="30"/>
    </location>
</feature>
<keyword evidence="3" id="KW-1185">Reference proteome</keyword>
<evidence type="ECO:0000256" key="1">
    <source>
        <dbReference type="SAM" id="MobiDB-lite"/>
    </source>
</evidence>
<protein>
    <submittedName>
        <fullName evidence="2">Uncharacterized protein</fullName>
    </submittedName>
</protein>
<dbReference type="AlphaFoldDB" id="A0A4U6W3M8"/>
<dbReference type="EMBL" id="CM016552">
    <property type="protein sequence ID" value="TKW37088.1"/>
    <property type="molecule type" value="Genomic_DNA"/>
</dbReference>
<organism evidence="2 3">
    <name type="scientific">Setaria viridis</name>
    <name type="common">Green bristlegrass</name>
    <name type="synonym">Setaria italica subsp. viridis</name>
    <dbReference type="NCBI Taxonomy" id="4556"/>
    <lineage>
        <taxon>Eukaryota</taxon>
        <taxon>Viridiplantae</taxon>
        <taxon>Streptophyta</taxon>
        <taxon>Embryophyta</taxon>
        <taxon>Tracheophyta</taxon>
        <taxon>Spermatophyta</taxon>
        <taxon>Magnoliopsida</taxon>
        <taxon>Liliopsida</taxon>
        <taxon>Poales</taxon>
        <taxon>Poaceae</taxon>
        <taxon>PACMAD clade</taxon>
        <taxon>Panicoideae</taxon>
        <taxon>Panicodae</taxon>
        <taxon>Paniceae</taxon>
        <taxon>Cenchrinae</taxon>
        <taxon>Setaria</taxon>
    </lineage>
</organism>
<accession>A0A4U6W3M8</accession>
<dbReference type="Gramene" id="TKW37088">
    <property type="protein sequence ID" value="TKW37088"/>
    <property type="gene ID" value="SEVIR_1G025600v2"/>
</dbReference>